<comment type="caution">
    <text evidence="1">The sequence shown here is derived from an EMBL/GenBank/DDBJ whole genome shotgun (WGS) entry which is preliminary data.</text>
</comment>
<name>A0A1E3SLK8_9MYCO</name>
<protein>
    <submittedName>
        <fullName evidence="1">Uncharacterized protein</fullName>
    </submittedName>
</protein>
<organism evidence="1 2">
    <name type="scientific">Mycobacterium sherrisii</name>
    <dbReference type="NCBI Taxonomy" id="243061"/>
    <lineage>
        <taxon>Bacteria</taxon>
        <taxon>Bacillati</taxon>
        <taxon>Actinomycetota</taxon>
        <taxon>Actinomycetes</taxon>
        <taxon>Mycobacteriales</taxon>
        <taxon>Mycobacteriaceae</taxon>
        <taxon>Mycobacterium</taxon>
        <taxon>Mycobacterium simiae complex</taxon>
    </lineage>
</organism>
<evidence type="ECO:0000313" key="1">
    <source>
        <dbReference type="EMBL" id="ODR03001.1"/>
    </source>
</evidence>
<accession>A0A1E3SLK8</accession>
<dbReference type="Proteomes" id="UP000094224">
    <property type="component" value="Unassembled WGS sequence"/>
</dbReference>
<reference evidence="2" key="1">
    <citation type="submission" date="2016-09" db="EMBL/GenBank/DDBJ databases">
        <authorList>
            <person name="Greninger A.L."/>
            <person name="Jerome K.R."/>
            <person name="Mcnair B."/>
            <person name="Wallis C."/>
            <person name="Fang F."/>
        </authorList>
    </citation>
    <scope>NUCLEOTIDE SEQUENCE [LARGE SCALE GENOMIC DNA]</scope>
    <source>
        <strain evidence="2">BC1_M4</strain>
    </source>
</reference>
<evidence type="ECO:0000313" key="2">
    <source>
        <dbReference type="Proteomes" id="UP000094224"/>
    </source>
</evidence>
<dbReference type="EMBL" id="MIHC01000048">
    <property type="protein sequence ID" value="ODR03001.1"/>
    <property type="molecule type" value="Genomic_DNA"/>
</dbReference>
<proteinExistence type="predicted"/>
<sequence length="82" mass="8557">MPANGLDNTKTNYVQKVTGGTWQPVAVGTNGTIISGVSQNNSQTITVLLLAEGSVRGDPTYPDLATEIGRKQAAAVKVRLSD</sequence>
<gene>
    <name evidence="1" type="ORF">BHQ21_22040</name>
</gene>
<dbReference type="AlphaFoldDB" id="A0A1E3SLK8"/>
<keyword evidence="2" id="KW-1185">Reference proteome</keyword>